<protein>
    <submittedName>
        <fullName evidence="2">DUF4184 family protein</fullName>
    </submittedName>
</protein>
<reference evidence="3" key="1">
    <citation type="journal article" date="2019" name="Int. J. Syst. Evol. Microbiol.">
        <title>The Global Catalogue of Microorganisms (GCM) 10K type strain sequencing project: providing services to taxonomists for standard genome sequencing and annotation.</title>
        <authorList>
            <consortium name="The Broad Institute Genomics Platform"/>
            <consortium name="The Broad Institute Genome Sequencing Center for Infectious Disease"/>
            <person name="Wu L."/>
            <person name="Ma J."/>
        </authorList>
    </citation>
    <scope>NUCLEOTIDE SEQUENCE [LARGE SCALE GENOMIC DNA]</scope>
    <source>
        <strain evidence="3">XZYJ18</strain>
    </source>
</reference>
<proteinExistence type="predicted"/>
<feature type="transmembrane region" description="Helical" evidence="1">
    <location>
        <begin position="94"/>
        <end position="115"/>
    </location>
</feature>
<keyword evidence="3" id="KW-1185">Reference proteome</keyword>
<organism evidence="2 3">
    <name type="scientific">Nocardiopsis mangrovi</name>
    <dbReference type="NCBI Taxonomy" id="1179818"/>
    <lineage>
        <taxon>Bacteria</taxon>
        <taxon>Bacillati</taxon>
        <taxon>Actinomycetota</taxon>
        <taxon>Actinomycetes</taxon>
        <taxon>Streptosporangiales</taxon>
        <taxon>Nocardiopsidaceae</taxon>
        <taxon>Nocardiopsis</taxon>
    </lineage>
</organism>
<feature type="transmembrane region" description="Helical" evidence="1">
    <location>
        <begin position="145"/>
        <end position="164"/>
    </location>
</feature>
<dbReference type="EMBL" id="JBHSFQ010000058">
    <property type="protein sequence ID" value="MFC4566012.1"/>
    <property type="molecule type" value="Genomic_DNA"/>
</dbReference>
<keyword evidence="1" id="KW-0472">Membrane</keyword>
<name>A0ABV9E504_9ACTN</name>
<dbReference type="InterPro" id="IPR025238">
    <property type="entry name" value="DUF4184"/>
</dbReference>
<keyword evidence="1" id="KW-1133">Transmembrane helix</keyword>
<feature type="transmembrane region" description="Helical" evidence="1">
    <location>
        <begin position="219"/>
        <end position="241"/>
    </location>
</feature>
<evidence type="ECO:0000256" key="1">
    <source>
        <dbReference type="SAM" id="Phobius"/>
    </source>
</evidence>
<keyword evidence="1" id="KW-0812">Transmembrane</keyword>
<gene>
    <name evidence="2" type="ORF">ACFO4E_29510</name>
</gene>
<sequence length="271" mass="27413">MPFTVSHVAAVLPLARTPLPLPALAVGAVAPDLPYYLPLPVGSDTTHALWGLPADVLLGAAVLLVARTAVRTPLAALAPGAVRERMPAVLPRPAPLHLAAAGAALLIGAVTHIAWDSVTQLGGAGVQAWPLLRAGVVGPHRLFNVLMYASSAGGLAALAVWAALWVRAAPPAPRPVAAAPRAVRFCAVAAVALAATAGAVLLGMSPRAAVSGYDLVRCVLLGAVRGTAVGLAAHVALWHVVCTARRAAGSGGWDDRGAIEKSSRRVADTSR</sequence>
<feature type="transmembrane region" description="Helical" evidence="1">
    <location>
        <begin position="185"/>
        <end position="204"/>
    </location>
</feature>
<comment type="caution">
    <text evidence="2">The sequence shown here is derived from an EMBL/GenBank/DDBJ whole genome shotgun (WGS) entry which is preliminary data.</text>
</comment>
<evidence type="ECO:0000313" key="2">
    <source>
        <dbReference type="EMBL" id="MFC4566012.1"/>
    </source>
</evidence>
<dbReference type="Proteomes" id="UP001595923">
    <property type="component" value="Unassembled WGS sequence"/>
</dbReference>
<dbReference type="RefSeq" id="WP_378580517.1">
    <property type="nucleotide sequence ID" value="NZ_JBHSFQ010000058.1"/>
</dbReference>
<evidence type="ECO:0000313" key="3">
    <source>
        <dbReference type="Proteomes" id="UP001595923"/>
    </source>
</evidence>
<dbReference type="Pfam" id="PF13803">
    <property type="entry name" value="DUF4184"/>
    <property type="match status" value="1"/>
</dbReference>
<accession>A0ABV9E504</accession>